<dbReference type="OMA" id="KRRFHGL"/>
<dbReference type="EMBL" id="KK583214">
    <property type="protein sequence ID" value="KDO27844.1"/>
    <property type="molecule type" value="Genomic_DNA"/>
</dbReference>
<protein>
    <recommendedName>
        <fullName evidence="2">Histone deacetylase domain-containing protein</fullName>
    </recommendedName>
</protein>
<evidence type="ECO:0000313" key="4">
    <source>
        <dbReference type="Proteomes" id="UP000030745"/>
    </source>
</evidence>
<dbReference type="SUPFAM" id="SSF52768">
    <property type="entry name" value="Arginase/deacetylase"/>
    <property type="match status" value="1"/>
</dbReference>
<keyword evidence="4" id="KW-1185">Reference proteome</keyword>
<reference evidence="3 4" key="1">
    <citation type="journal article" date="2013" name="PLoS Genet.">
        <title>Distinctive expansion of potential virulence genes in the genome of the oomycete fish pathogen Saprolegnia parasitica.</title>
        <authorList>
            <person name="Jiang R.H."/>
            <person name="de Bruijn I."/>
            <person name="Haas B.J."/>
            <person name="Belmonte R."/>
            <person name="Lobach L."/>
            <person name="Christie J."/>
            <person name="van den Ackerveken G."/>
            <person name="Bottin A."/>
            <person name="Bulone V."/>
            <person name="Diaz-Moreno S.M."/>
            <person name="Dumas B."/>
            <person name="Fan L."/>
            <person name="Gaulin E."/>
            <person name="Govers F."/>
            <person name="Grenville-Briggs L.J."/>
            <person name="Horner N.R."/>
            <person name="Levin J.Z."/>
            <person name="Mammella M."/>
            <person name="Meijer H.J."/>
            <person name="Morris P."/>
            <person name="Nusbaum C."/>
            <person name="Oome S."/>
            <person name="Phillips A.J."/>
            <person name="van Rooyen D."/>
            <person name="Rzeszutek E."/>
            <person name="Saraiva M."/>
            <person name="Secombes C.J."/>
            <person name="Seidl M.F."/>
            <person name="Snel B."/>
            <person name="Stassen J.H."/>
            <person name="Sykes S."/>
            <person name="Tripathy S."/>
            <person name="van den Berg H."/>
            <person name="Vega-Arreguin J.C."/>
            <person name="Wawra S."/>
            <person name="Young S.K."/>
            <person name="Zeng Q."/>
            <person name="Dieguez-Uribeondo J."/>
            <person name="Russ C."/>
            <person name="Tyler B.M."/>
            <person name="van West P."/>
        </authorList>
    </citation>
    <scope>NUCLEOTIDE SEQUENCE [LARGE SCALE GENOMIC DNA]</scope>
    <source>
        <strain evidence="3 4">CBS 223.65</strain>
    </source>
</reference>
<dbReference type="STRING" id="695850.A0A067CAQ2"/>
<sequence length="514" mass="56778">MSESGGDGPGPAKKPRLTPFQPKHLLEYGLKIEDYNEKNDVSCVRCQFCTHFGREDIDAETRKRKKTSNHKTFAIPFRPENYRKHHETQHAEIWKQYQAASIEGKQQFFEGHKALPLPTTMLKAVAPPLPPVPSIIVPLNGSAMGRVGYVCEELFMWHAPWPHLYSPHLQPYTHWEHPETKRRFHGLLAVSGLLDKLTIIRARPATNDDLLLNHTQAYIDTIREKSRLDNGGDAGDEAQFSRGGFEIASLAVGGVLSLVDAVMNKHVDAGYALVRPPGHHALRDKGMGFCIFNNVAVAAYHLFRSYPGLIGNIAIVDYDVHHGNGTQASFEADDRVLFISVHQAGNYPLNSGWIEETGFGPGAGYTINVPLPPGSGHGAYMATFDRVVLPALDAFAPDFILVSSGFDAEYCDPLSQMMAHSETFRAMAAKLKTAAATLCDGRVVFVHEGGYSESYVPFCGAAVVQELLGLEKDAVVVDPFLFEIKDRPFQELQPHQDDVLTKVIASNKVLLAKK</sequence>
<dbReference type="PANTHER" id="PTHR10625">
    <property type="entry name" value="HISTONE DEACETYLASE HDAC1-RELATED"/>
    <property type="match status" value="1"/>
</dbReference>
<dbReference type="GO" id="GO:0000118">
    <property type="term" value="C:histone deacetylase complex"/>
    <property type="evidence" value="ECO:0007669"/>
    <property type="project" value="TreeGrafter"/>
</dbReference>
<feature type="domain" description="Histone deacetylase" evidence="2">
    <location>
        <begin position="175"/>
        <end position="466"/>
    </location>
</feature>
<organism evidence="3 4">
    <name type="scientific">Saprolegnia parasitica (strain CBS 223.65)</name>
    <dbReference type="NCBI Taxonomy" id="695850"/>
    <lineage>
        <taxon>Eukaryota</taxon>
        <taxon>Sar</taxon>
        <taxon>Stramenopiles</taxon>
        <taxon>Oomycota</taxon>
        <taxon>Saprolegniomycetes</taxon>
        <taxon>Saprolegniales</taxon>
        <taxon>Saprolegniaceae</taxon>
        <taxon>Saprolegnia</taxon>
    </lineage>
</organism>
<evidence type="ECO:0000259" key="2">
    <source>
        <dbReference type="Pfam" id="PF00850"/>
    </source>
</evidence>
<dbReference type="GO" id="GO:0004407">
    <property type="term" value="F:histone deacetylase activity"/>
    <property type="evidence" value="ECO:0007669"/>
    <property type="project" value="TreeGrafter"/>
</dbReference>
<dbReference type="GeneID" id="24129418"/>
<dbReference type="AlphaFoldDB" id="A0A067CAQ2"/>
<dbReference type="KEGG" id="spar:SPRG_07117"/>
<name>A0A067CAQ2_SAPPC</name>
<dbReference type="InterPro" id="IPR000286">
    <property type="entry name" value="HDACs"/>
</dbReference>
<dbReference type="InterPro" id="IPR023801">
    <property type="entry name" value="His_deacetylse_dom"/>
</dbReference>
<dbReference type="PANTHER" id="PTHR10625:SF31">
    <property type="entry name" value="HISTONE DEACETYLASE DOMAIN-CONTAINING PROTEIN"/>
    <property type="match status" value="1"/>
</dbReference>
<dbReference type="VEuPathDB" id="FungiDB:SPRG_07117"/>
<evidence type="ECO:0000256" key="1">
    <source>
        <dbReference type="SAM" id="MobiDB-lite"/>
    </source>
</evidence>
<dbReference type="Gene3D" id="3.40.800.20">
    <property type="entry name" value="Histone deacetylase domain"/>
    <property type="match status" value="1"/>
</dbReference>
<dbReference type="PRINTS" id="PR01270">
    <property type="entry name" value="HDASUPER"/>
</dbReference>
<dbReference type="GO" id="GO:0040029">
    <property type="term" value="P:epigenetic regulation of gene expression"/>
    <property type="evidence" value="ECO:0007669"/>
    <property type="project" value="TreeGrafter"/>
</dbReference>
<evidence type="ECO:0000313" key="3">
    <source>
        <dbReference type="EMBL" id="KDO27844.1"/>
    </source>
</evidence>
<dbReference type="GO" id="GO:0005737">
    <property type="term" value="C:cytoplasm"/>
    <property type="evidence" value="ECO:0007669"/>
    <property type="project" value="TreeGrafter"/>
</dbReference>
<accession>A0A067CAQ2</accession>
<dbReference type="InterPro" id="IPR023696">
    <property type="entry name" value="Ureohydrolase_dom_sf"/>
</dbReference>
<dbReference type="InterPro" id="IPR037138">
    <property type="entry name" value="His_deacetylse_dom_sf"/>
</dbReference>
<dbReference type="RefSeq" id="XP_012201304.1">
    <property type="nucleotide sequence ID" value="XM_012345914.1"/>
</dbReference>
<gene>
    <name evidence="3" type="ORF">SPRG_07117</name>
</gene>
<dbReference type="Proteomes" id="UP000030745">
    <property type="component" value="Unassembled WGS sequence"/>
</dbReference>
<proteinExistence type="predicted"/>
<dbReference type="OrthoDB" id="424012at2759"/>
<dbReference type="Pfam" id="PF00850">
    <property type="entry name" value="Hist_deacetyl"/>
    <property type="match status" value="1"/>
</dbReference>
<dbReference type="CDD" id="cd09996">
    <property type="entry name" value="HDAC_classII_1"/>
    <property type="match status" value="1"/>
</dbReference>
<feature type="region of interest" description="Disordered" evidence="1">
    <location>
        <begin position="1"/>
        <end position="20"/>
    </location>
</feature>